<evidence type="ECO:0000256" key="3">
    <source>
        <dbReference type="ARBA" id="ARBA00022692"/>
    </source>
</evidence>
<proteinExistence type="predicted"/>
<protein>
    <submittedName>
        <fullName evidence="8">Tyrosine kinase</fullName>
        <ecNumber evidence="8">2.7.10.-</ecNumber>
    </submittedName>
</protein>
<evidence type="ECO:0000259" key="7">
    <source>
        <dbReference type="Pfam" id="PF02706"/>
    </source>
</evidence>
<evidence type="ECO:0000256" key="2">
    <source>
        <dbReference type="ARBA" id="ARBA00022475"/>
    </source>
</evidence>
<keyword evidence="3" id="KW-0812">Transmembrane</keyword>
<dbReference type="InterPro" id="IPR003856">
    <property type="entry name" value="LPS_length_determ_N"/>
</dbReference>
<feature type="region of interest" description="Disordered" evidence="6">
    <location>
        <begin position="87"/>
        <end position="108"/>
    </location>
</feature>
<keyword evidence="2" id="KW-1003">Cell membrane</keyword>
<reference evidence="8 9" key="1">
    <citation type="submission" date="2018-06" db="EMBL/GenBank/DDBJ databases">
        <authorList>
            <consortium name="Pathogen Informatics"/>
            <person name="Doyle S."/>
        </authorList>
    </citation>
    <scope>NUCLEOTIDE SEQUENCE [LARGE SCALE GENOMIC DNA]</scope>
    <source>
        <strain evidence="8 9">NCTC8261</strain>
    </source>
</reference>
<keyword evidence="8" id="KW-0808">Transferase</keyword>
<feature type="domain" description="Polysaccharide chain length determinant N-terminal" evidence="7">
    <location>
        <begin position="21"/>
        <end position="92"/>
    </location>
</feature>
<sequence>MQSRENHDRKSKTICGVTGSDEIDIGRLVGTVIEARWWCWGRRPYLRCARNLYVFATPIYSADALVQIEQNAGNSLVQDINSALANKPPASDAEIQAHSIAPGAGEDR</sequence>
<dbReference type="EC" id="2.7.10.-" evidence="8"/>
<evidence type="ECO:0000256" key="1">
    <source>
        <dbReference type="ARBA" id="ARBA00004651"/>
    </source>
</evidence>
<evidence type="ECO:0000313" key="8">
    <source>
        <dbReference type="EMBL" id="SUH36476.1"/>
    </source>
</evidence>
<dbReference type="AlphaFoldDB" id="A0A379WSV7"/>
<gene>
    <name evidence="8" type="primary">wzc_1</name>
    <name evidence="8" type="ORF">NCTC8261_02732</name>
</gene>
<dbReference type="GO" id="GO:0005886">
    <property type="term" value="C:plasma membrane"/>
    <property type="evidence" value="ECO:0007669"/>
    <property type="project" value="UniProtKB-SubCell"/>
</dbReference>
<name>A0A379WSV7_SALET</name>
<evidence type="ECO:0000256" key="6">
    <source>
        <dbReference type="SAM" id="MobiDB-lite"/>
    </source>
</evidence>
<evidence type="ECO:0000256" key="4">
    <source>
        <dbReference type="ARBA" id="ARBA00022989"/>
    </source>
</evidence>
<evidence type="ECO:0000313" key="9">
    <source>
        <dbReference type="Proteomes" id="UP000254712"/>
    </source>
</evidence>
<dbReference type="GO" id="GO:0016301">
    <property type="term" value="F:kinase activity"/>
    <property type="evidence" value="ECO:0007669"/>
    <property type="project" value="UniProtKB-KW"/>
</dbReference>
<organism evidence="8 9">
    <name type="scientific">Salmonella enterica I</name>
    <dbReference type="NCBI Taxonomy" id="59201"/>
    <lineage>
        <taxon>Bacteria</taxon>
        <taxon>Pseudomonadati</taxon>
        <taxon>Pseudomonadota</taxon>
        <taxon>Gammaproteobacteria</taxon>
        <taxon>Enterobacterales</taxon>
        <taxon>Enterobacteriaceae</taxon>
        <taxon>Salmonella</taxon>
    </lineage>
</organism>
<evidence type="ECO:0000256" key="5">
    <source>
        <dbReference type="ARBA" id="ARBA00023136"/>
    </source>
</evidence>
<keyword evidence="5" id="KW-0472">Membrane</keyword>
<accession>A0A379WSV7</accession>
<comment type="subcellular location">
    <subcellularLocation>
        <location evidence="1">Cell membrane</location>
        <topology evidence="1">Multi-pass membrane protein</topology>
    </subcellularLocation>
</comment>
<dbReference type="Proteomes" id="UP000254712">
    <property type="component" value="Unassembled WGS sequence"/>
</dbReference>
<keyword evidence="8" id="KW-0418">Kinase</keyword>
<dbReference type="EMBL" id="UGXT01000002">
    <property type="protein sequence ID" value="SUH36476.1"/>
    <property type="molecule type" value="Genomic_DNA"/>
</dbReference>
<keyword evidence="4" id="KW-1133">Transmembrane helix</keyword>
<dbReference type="Pfam" id="PF02706">
    <property type="entry name" value="Wzz"/>
    <property type="match status" value="1"/>
</dbReference>